<evidence type="ECO:0000313" key="1">
    <source>
        <dbReference type="EMBL" id="JAD23266.1"/>
    </source>
</evidence>
<reference evidence="1" key="1">
    <citation type="submission" date="2014-09" db="EMBL/GenBank/DDBJ databases">
        <authorList>
            <person name="Magalhaes I.L.F."/>
            <person name="Oliveira U."/>
            <person name="Santos F.R."/>
            <person name="Vidigal T.H.D.A."/>
            <person name="Brescovit A.D."/>
            <person name="Santos A.J."/>
        </authorList>
    </citation>
    <scope>NUCLEOTIDE SEQUENCE</scope>
    <source>
        <tissue evidence="1">Shoot tissue taken approximately 20 cm above the soil surface</tissue>
    </source>
</reference>
<proteinExistence type="predicted"/>
<accession>A0A0A8YBA7</accession>
<protein>
    <submittedName>
        <fullName evidence="1">Uncharacterized protein</fullName>
    </submittedName>
</protein>
<name>A0A0A8YBA7_ARUDO</name>
<sequence length="43" mass="4912">MQVGLTTMRPIHCLACDRNLERDYFFYCLVGGCSSGELEIKLQ</sequence>
<dbReference type="EMBL" id="GBRH01274629">
    <property type="protein sequence ID" value="JAD23266.1"/>
    <property type="molecule type" value="Transcribed_RNA"/>
</dbReference>
<organism evidence="1">
    <name type="scientific">Arundo donax</name>
    <name type="common">Giant reed</name>
    <name type="synonym">Donax arundinaceus</name>
    <dbReference type="NCBI Taxonomy" id="35708"/>
    <lineage>
        <taxon>Eukaryota</taxon>
        <taxon>Viridiplantae</taxon>
        <taxon>Streptophyta</taxon>
        <taxon>Embryophyta</taxon>
        <taxon>Tracheophyta</taxon>
        <taxon>Spermatophyta</taxon>
        <taxon>Magnoliopsida</taxon>
        <taxon>Liliopsida</taxon>
        <taxon>Poales</taxon>
        <taxon>Poaceae</taxon>
        <taxon>PACMAD clade</taxon>
        <taxon>Arundinoideae</taxon>
        <taxon>Arundineae</taxon>
        <taxon>Arundo</taxon>
    </lineage>
</organism>
<dbReference type="AlphaFoldDB" id="A0A0A8YBA7"/>
<reference evidence="1" key="2">
    <citation type="journal article" date="2015" name="Data Brief">
        <title>Shoot transcriptome of the giant reed, Arundo donax.</title>
        <authorList>
            <person name="Barrero R.A."/>
            <person name="Guerrero F.D."/>
            <person name="Moolhuijzen P."/>
            <person name="Goolsby J.A."/>
            <person name="Tidwell J."/>
            <person name="Bellgard S.E."/>
            <person name="Bellgard M.I."/>
        </authorList>
    </citation>
    <scope>NUCLEOTIDE SEQUENCE</scope>
    <source>
        <tissue evidence="1">Shoot tissue taken approximately 20 cm above the soil surface</tissue>
    </source>
</reference>